<dbReference type="Gene3D" id="1.20.1070.10">
    <property type="entry name" value="Rhodopsin 7-helix transmembrane proteins"/>
    <property type="match status" value="1"/>
</dbReference>
<dbReference type="PANTHER" id="PTHR46641">
    <property type="entry name" value="FMRFAMIDE RECEPTOR-RELATED"/>
    <property type="match status" value="1"/>
</dbReference>
<dbReference type="PANTHER" id="PTHR46641:SF2">
    <property type="entry name" value="FMRFAMIDE RECEPTOR"/>
    <property type="match status" value="1"/>
</dbReference>
<keyword evidence="3" id="KW-1185">Reference proteome</keyword>
<keyword evidence="1" id="KW-0472">Membrane</keyword>
<accession>A0A6J8DA39</accession>
<sequence length="270" mass="31012">MTLVKLACRLDDNIDQALVSLNLKYFYKCQFIRCIGFFCVHNEPLSTDGNIHVEASLVNITLQDSQLWIICTVISEILKHTVNFNLTTIDNNYNEEPLVCFWKLKFLKYIIIQGAENQMDMELILIGIYKGFRTSKRRLRLGHHRRKYRSTPSYGTVTGLLTAVSITFLCLHTPIHIFKLKVIIETISTKYAMKVNPTERTIGNVFQVMYYLNASVNILVYYVCGGNFRKVFKQVLCKDVSCCCHSKHEEDMILDAVTTELTSILDKGDG</sequence>
<dbReference type="SUPFAM" id="SSF81321">
    <property type="entry name" value="Family A G protein-coupled receptor-like"/>
    <property type="match status" value="1"/>
</dbReference>
<feature type="transmembrane region" description="Helical" evidence="1">
    <location>
        <begin position="205"/>
        <end position="224"/>
    </location>
</feature>
<reference evidence="2 3" key="1">
    <citation type="submission" date="2020-06" db="EMBL/GenBank/DDBJ databases">
        <authorList>
            <person name="Li R."/>
            <person name="Bekaert M."/>
        </authorList>
    </citation>
    <scope>NUCLEOTIDE SEQUENCE [LARGE SCALE GENOMIC DNA]</scope>
    <source>
        <strain evidence="3">wild</strain>
    </source>
</reference>
<name>A0A6J8DA39_MYTCO</name>
<evidence type="ECO:0000313" key="2">
    <source>
        <dbReference type="EMBL" id="CAC5405568.1"/>
    </source>
</evidence>
<gene>
    <name evidence="2" type="ORF">MCOR_39243</name>
</gene>
<protein>
    <submittedName>
        <fullName evidence="2">OPRK1</fullName>
    </submittedName>
</protein>
<dbReference type="AlphaFoldDB" id="A0A6J8DA39"/>
<organism evidence="2 3">
    <name type="scientific">Mytilus coruscus</name>
    <name type="common">Sea mussel</name>
    <dbReference type="NCBI Taxonomy" id="42192"/>
    <lineage>
        <taxon>Eukaryota</taxon>
        <taxon>Metazoa</taxon>
        <taxon>Spiralia</taxon>
        <taxon>Lophotrochozoa</taxon>
        <taxon>Mollusca</taxon>
        <taxon>Bivalvia</taxon>
        <taxon>Autobranchia</taxon>
        <taxon>Pteriomorphia</taxon>
        <taxon>Mytilida</taxon>
        <taxon>Mytiloidea</taxon>
        <taxon>Mytilidae</taxon>
        <taxon>Mytilinae</taxon>
        <taxon>Mytilus</taxon>
    </lineage>
</organism>
<dbReference type="EMBL" id="CACVKT020007119">
    <property type="protein sequence ID" value="CAC5405568.1"/>
    <property type="molecule type" value="Genomic_DNA"/>
</dbReference>
<evidence type="ECO:0000256" key="1">
    <source>
        <dbReference type="SAM" id="Phobius"/>
    </source>
</evidence>
<evidence type="ECO:0000313" key="3">
    <source>
        <dbReference type="Proteomes" id="UP000507470"/>
    </source>
</evidence>
<dbReference type="Proteomes" id="UP000507470">
    <property type="component" value="Unassembled WGS sequence"/>
</dbReference>
<keyword evidence="1" id="KW-1133">Transmembrane helix</keyword>
<feature type="transmembrane region" description="Helical" evidence="1">
    <location>
        <begin position="154"/>
        <end position="175"/>
    </location>
</feature>
<dbReference type="OrthoDB" id="9990906at2759"/>
<dbReference type="InterPro" id="IPR052954">
    <property type="entry name" value="GPCR-Ligand_Int"/>
</dbReference>
<proteinExistence type="predicted"/>
<keyword evidence="1" id="KW-0812">Transmembrane</keyword>